<organism evidence="2 3">
    <name type="scientific">Mesonia maritima</name>
    <dbReference type="NCBI Taxonomy" id="1793873"/>
    <lineage>
        <taxon>Bacteria</taxon>
        <taxon>Pseudomonadati</taxon>
        <taxon>Bacteroidota</taxon>
        <taxon>Flavobacteriia</taxon>
        <taxon>Flavobacteriales</taxon>
        <taxon>Flavobacteriaceae</taxon>
        <taxon>Mesonia</taxon>
    </lineage>
</organism>
<dbReference type="Gene3D" id="3.30.450.20">
    <property type="entry name" value="PAS domain"/>
    <property type="match status" value="1"/>
</dbReference>
<sequence length="370" mass="43575">MHRDSERIRELYEYKIFDTPPEKELDELAEIASLIFEVPISLVTVLDDKRQFFKSKMGVDFAETTRENSICTHAIDDPKNVFVVEDLKKDERFIDHVLVRQNPNFRFYAGAPLETPNGNVLGTLCVIDKKPRKINQNQLNALQLLAKKAMDYLNTRKLLLEQKSEIDKNLDELKKLTDNIPGAIFQFKMNSEYELDFQFISKGISKLYPSLTQEMIRKSRRDLYELVHKGDLAEFQEVLKDSFINLNVLEHEYRVKLNGNYRWHLLKAQPEREENGEVIWYGHVQDIHTHIEYENTLQQISFDISHVLRRPVTSLLGLAKLIEREENLNEENLKLYAELIQTVSSELDDFTKQLHKSYHKKNKDFFVDKN</sequence>
<evidence type="ECO:0000259" key="1">
    <source>
        <dbReference type="PROSITE" id="PS50112"/>
    </source>
</evidence>
<reference evidence="2 3" key="1">
    <citation type="submission" date="2023-07" db="EMBL/GenBank/DDBJ databases">
        <title>Genomic Encyclopedia of Type Strains, Phase IV (KMG-IV): sequencing the most valuable type-strain genomes for metagenomic binning, comparative biology and taxonomic classification.</title>
        <authorList>
            <person name="Goeker M."/>
        </authorList>
    </citation>
    <scope>NUCLEOTIDE SEQUENCE [LARGE SCALE GENOMIC DNA]</scope>
    <source>
        <strain evidence="2 3">DSM 102814</strain>
    </source>
</reference>
<dbReference type="PANTHER" id="PTHR43102:SF2">
    <property type="entry name" value="GAF DOMAIN-CONTAINING PROTEIN"/>
    <property type="match status" value="1"/>
</dbReference>
<gene>
    <name evidence="2" type="ORF">GGR31_001712</name>
</gene>
<keyword evidence="3" id="KW-1185">Reference proteome</keyword>
<dbReference type="Pfam" id="PF08447">
    <property type="entry name" value="PAS_3"/>
    <property type="match status" value="1"/>
</dbReference>
<dbReference type="InterPro" id="IPR035965">
    <property type="entry name" value="PAS-like_dom_sf"/>
</dbReference>
<dbReference type="SUPFAM" id="SSF55781">
    <property type="entry name" value="GAF domain-like"/>
    <property type="match status" value="1"/>
</dbReference>
<dbReference type="Gene3D" id="3.30.450.40">
    <property type="match status" value="1"/>
</dbReference>
<dbReference type="SUPFAM" id="SSF47384">
    <property type="entry name" value="Homodimeric domain of signal transducing histidine kinase"/>
    <property type="match status" value="1"/>
</dbReference>
<dbReference type="Pfam" id="PF01590">
    <property type="entry name" value="GAF"/>
    <property type="match status" value="1"/>
</dbReference>
<dbReference type="InterPro" id="IPR013655">
    <property type="entry name" value="PAS_fold_3"/>
</dbReference>
<dbReference type="SMART" id="SM00065">
    <property type="entry name" value="GAF"/>
    <property type="match status" value="1"/>
</dbReference>
<dbReference type="Proteomes" id="UP001257659">
    <property type="component" value="Unassembled WGS sequence"/>
</dbReference>
<dbReference type="SUPFAM" id="SSF55785">
    <property type="entry name" value="PYP-like sensor domain (PAS domain)"/>
    <property type="match status" value="1"/>
</dbReference>
<dbReference type="CDD" id="cd00130">
    <property type="entry name" value="PAS"/>
    <property type="match status" value="1"/>
</dbReference>
<dbReference type="InterPro" id="IPR036097">
    <property type="entry name" value="HisK_dim/P_sf"/>
</dbReference>
<protein>
    <recommendedName>
        <fullName evidence="1">PAS domain-containing protein</fullName>
    </recommendedName>
</protein>
<comment type="caution">
    <text evidence="2">The sequence shown here is derived from an EMBL/GenBank/DDBJ whole genome shotgun (WGS) entry which is preliminary data.</text>
</comment>
<dbReference type="InterPro" id="IPR029016">
    <property type="entry name" value="GAF-like_dom_sf"/>
</dbReference>
<evidence type="ECO:0000313" key="2">
    <source>
        <dbReference type="EMBL" id="MDR6301065.1"/>
    </source>
</evidence>
<dbReference type="EMBL" id="JAVDQA010000004">
    <property type="protein sequence ID" value="MDR6301065.1"/>
    <property type="molecule type" value="Genomic_DNA"/>
</dbReference>
<dbReference type="PANTHER" id="PTHR43102">
    <property type="entry name" value="SLR1143 PROTEIN"/>
    <property type="match status" value="1"/>
</dbReference>
<dbReference type="RefSeq" id="WP_309728085.1">
    <property type="nucleotide sequence ID" value="NZ_JAVDQA010000004.1"/>
</dbReference>
<dbReference type="InterPro" id="IPR000014">
    <property type="entry name" value="PAS"/>
</dbReference>
<proteinExistence type="predicted"/>
<accession>A0ABU1K629</accession>
<dbReference type="InterPro" id="IPR003018">
    <property type="entry name" value="GAF"/>
</dbReference>
<evidence type="ECO:0000313" key="3">
    <source>
        <dbReference type="Proteomes" id="UP001257659"/>
    </source>
</evidence>
<dbReference type="PROSITE" id="PS50112">
    <property type="entry name" value="PAS"/>
    <property type="match status" value="1"/>
</dbReference>
<name>A0ABU1K629_9FLAO</name>
<feature type="domain" description="PAS" evidence="1">
    <location>
        <begin position="169"/>
        <end position="246"/>
    </location>
</feature>